<evidence type="ECO:0000313" key="2">
    <source>
        <dbReference type="Proteomes" id="UP001054837"/>
    </source>
</evidence>
<keyword evidence="2" id="KW-1185">Reference proteome</keyword>
<reference evidence="1 2" key="1">
    <citation type="submission" date="2021-06" db="EMBL/GenBank/DDBJ databases">
        <title>Caerostris darwini draft genome.</title>
        <authorList>
            <person name="Kono N."/>
            <person name="Arakawa K."/>
        </authorList>
    </citation>
    <scope>NUCLEOTIDE SEQUENCE [LARGE SCALE GENOMIC DNA]</scope>
</reference>
<accession>A0AAV4TWS7</accession>
<dbReference type="AlphaFoldDB" id="A0AAV4TWS7"/>
<dbReference type="Proteomes" id="UP001054837">
    <property type="component" value="Unassembled WGS sequence"/>
</dbReference>
<protein>
    <recommendedName>
        <fullName evidence="3">DNA-directed RNA polymerase</fullName>
    </recommendedName>
</protein>
<organism evidence="1 2">
    <name type="scientific">Caerostris darwini</name>
    <dbReference type="NCBI Taxonomy" id="1538125"/>
    <lineage>
        <taxon>Eukaryota</taxon>
        <taxon>Metazoa</taxon>
        <taxon>Ecdysozoa</taxon>
        <taxon>Arthropoda</taxon>
        <taxon>Chelicerata</taxon>
        <taxon>Arachnida</taxon>
        <taxon>Araneae</taxon>
        <taxon>Araneomorphae</taxon>
        <taxon>Entelegynae</taxon>
        <taxon>Araneoidea</taxon>
        <taxon>Araneidae</taxon>
        <taxon>Caerostris</taxon>
    </lineage>
</organism>
<evidence type="ECO:0000313" key="1">
    <source>
        <dbReference type="EMBL" id="GIY49415.1"/>
    </source>
</evidence>
<evidence type="ECO:0008006" key="3">
    <source>
        <dbReference type="Google" id="ProtNLM"/>
    </source>
</evidence>
<comment type="caution">
    <text evidence="1">The sequence shown here is derived from an EMBL/GenBank/DDBJ whole genome shotgun (WGS) entry which is preliminary data.</text>
</comment>
<dbReference type="EMBL" id="BPLQ01010221">
    <property type="protein sequence ID" value="GIY49415.1"/>
    <property type="molecule type" value="Genomic_DNA"/>
</dbReference>
<proteinExistence type="predicted"/>
<sequence length="87" mass="10155">MADGSSPIMYDAENRYILRGEARGEEMRFEGGCIARRFICRDCGQIKYVHHCQRFQFSFLFRIKNVPLTEINGFAVFLKSTARKLEL</sequence>
<name>A0AAV4TWS7_9ARAC</name>
<gene>
    <name evidence="1" type="ORF">CDAR_600901</name>
</gene>